<organism evidence="6 7">
    <name type="scientific">Desulfomarina profundi</name>
    <dbReference type="NCBI Taxonomy" id="2772557"/>
    <lineage>
        <taxon>Bacteria</taxon>
        <taxon>Pseudomonadati</taxon>
        <taxon>Thermodesulfobacteriota</taxon>
        <taxon>Desulfobulbia</taxon>
        <taxon>Desulfobulbales</taxon>
        <taxon>Desulfobulbaceae</taxon>
        <taxon>Desulfomarina</taxon>
    </lineage>
</organism>
<evidence type="ECO:0000313" key="6">
    <source>
        <dbReference type="EMBL" id="BCL59620.1"/>
    </source>
</evidence>
<dbReference type="GO" id="GO:0043953">
    <property type="term" value="P:protein transport by the Tat complex"/>
    <property type="evidence" value="ECO:0007669"/>
    <property type="project" value="UniProtKB-UniRule"/>
</dbReference>
<evidence type="ECO:0000256" key="1">
    <source>
        <dbReference type="ARBA" id="ARBA00004141"/>
    </source>
</evidence>
<sequence>MAFHNSFIIFLSELRKSIRALAVTLFCCTVAIFFLSPELLHFVQAHLAEKLYFFSIAGPFLAHVKLALFAAVYCLMPWVMTLLWRAMGKPFGVAGGELFFFILFTCLLFYGGTLFCYFVTLPFGIQFLLGFGSEELKPVISIGRFVNFTTIFILAFGFIFELPIFMVFLAKVGVFTRKFYERNRRYALLIIAILAALLTPTPDVVNMLMMGGPLYLLYESGIVILMVLRVQ</sequence>
<name>A0A8D5FFK8_9BACT</name>
<gene>
    <name evidence="5 6" type="primary">tatC</name>
    <name evidence="6" type="ORF">DGMP_03130</name>
</gene>
<feature type="transmembrane region" description="Helical" evidence="5">
    <location>
        <begin position="186"/>
        <end position="202"/>
    </location>
</feature>
<proteinExistence type="inferred from homology"/>
<evidence type="ECO:0000256" key="3">
    <source>
        <dbReference type="ARBA" id="ARBA00022989"/>
    </source>
</evidence>
<dbReference type="InterPro" id="IPR002033">
    <property type="entry name" value="TatC"/>
</dbReference>
<keyword evidence="4 5" id="KW-0472">Membrane</keyword>
<accession>A0A8D5FFK8</accession>
<evidence type="ECO:0000256" key="4">
    <source>
        <dbReference type="ARBA" id="ARBA00023136"/>
    </source>
</evidence>
<evidence type="ECO:0000256" key="5">
    <source>
        <dbReference type="HAMAP-Rule" id="MF_00902"/>
    </source>
</evidence>
<protein>
    <recommendedName>
        <fullName evidence="5">Sec-independent protein translocase protein TatC</fullName>
    </recommendedName>
</protein>
<feature type="transmembrane region" description="Helical" evidence="5">
    <location>
        <begin position="20"/>
        <end position="40"/>
    </location>
</feature>
<keyword evidence="5" id="KW-1003">Cell membrane</keyword>
<comment type="function">
    <text evidence="5">Part of the twin-arginine translocation (Tat) system that transports large folded proteins containing a characteristic twin-arginine motif in their signal peptide across membranes.</text>
</comment>
<evidence type="ECO:0000313" key="7">
    <source>
        <dbReference type="Proteomes" id="UP000826725"/>
    </source>
</evidence>
<dbReference type="PANTHER" id="PTHR30371">
    <property type="entry name" value="SEC-INDEPENDENT PROTEIN TRANSLOCASE PROTEIN TATC"/>
    <property type="match status" value="1"/>
</dbReference>
<keyword evidence="7" id="KW-1185">Reference proteome</keyword>
<feature type="transmembrane region" description="Helical" evidence="5">
    <location>
        <begin position="98"/>
        <end position="125"/>
    </location>
</feature>
<keyword evidence="5" id="KW-0653">Protein transport</keyword>
<feature type="transmembrane region" description="Helical" evidence="5">
    <location>
        <begin position="60"/>
        <end position="86"/>
    </location>
</feature>
<dbReference type="GO" id="GO:0065002">
    <property type="term" value="P:intracellular protein transmembrane transport"/>
    <property type="evidence" value="ECO:0007669"/>
    <property type="project" value="TreeGrafter"/>
</dbReference>
<dbReference type="EMBL" id="AP024086">
    <property type="protein sequence ID" value="BCL59620.1"/>
    <property type="molecule type" value="Genomic_DNA"/>
</dbReference>
<keyword evidence="3 5" id="KW-1133">Transmembrane helix</keyword>
<dbReference type="PANTHER" id="PTHR30371:SF0">
    <property type="entry name" value="SEC-INDEPENDENT PROTEIN TRANSLOCASE PROTEIN TATC, CHLOROPLASTIC-RELATED"/>
    <property type="match status" value="1"/>
</dbReference>
<comment type="subcellular location">
    <subcellularLocation>
        <location evidence="5">Cell membrane</location>
        <topology evidence="5">Multi-pass membrane protein</topology>
    </subcellularLocation>
    <subcellularLocation>
        <location evidence="1">Membrane</location>
        <topology evidence="1">Multi-pass membrane protein</topology>
    </subcellularLocation>
</comment>
<keyword evidence="5" id="KW-0811">Translocation</keyword>
<dbReference type="Proteomes" id="UP000826725">
    <property type="component" value="Chromosome"/>
</dbReference>
<dbReference type="Pfam" id="PF00902">
    <property type="entry name" value="TatC"/>
    <property type="match status" value="1"/>
</dbReference>
<keyword evidence="5" id="KW-0813">Transport</keyword>
<comment type="subunit">
    <text evidence="5">Forms a complex with TatA.</text>
</comment>
<dbReference type="AlphaFoldDB" id="A0A8D5FFK8"/>
<dbReference type="KEGG" id="dbk:DGMP_03130"/>
<dbReference type="HAMAP" id="MF_00902">
    <property type="entry name" value="TatC"/>
    <property type="match status" value="1"/>
</dbReference>
<reference evidence="6" key="1">
    <citation type="submission" date="2020-09" db="EMBL/GenBank/DDBJ databases">
        <title>Desulfogranum mesoprofundum gen. nov., sp. nov., a novel mesophilic, sulfate-reducing chemolithoautotroph isolated from a deep-sea hydrothermal vent chimney in the Suiyo Seamount.</title>
        <authorList>
            <person name="Hashimoto Y."/>
            <person name="Nakagawa S."/>
        </authorList>
    </citation>
    <scope>NUCLEOTIDE SEQUENCE</scope>
    <source>
        <strain evidence="6">KT2</strain>
    </source>
</reference>
<dbReference type="GO" id="GO:0033281">
    <property type="term" value="C:TAT protein transport complex"/>
    <property type="evidence" value="ECO:0007669"/>
    <property type="project" value="UniProtKB-UniRule"/>
</dbReference>
<keyword evidence="2 5" id="KW-0812">Transmembrane</keyword>
<dbReference type="RefSeq" id="WP_228855824.1">
    <property type="nucleotide sequence ID" value="NZ_AP024086.1"/>
</dbReference>
<feature type="transmembrane region" description="Helical" evidence="5">
    <location>
        <begin position="208"/>
        <end position="228"/>
    </location>
</feature>
<feature type="transmembrane region" description="Helical" evidence="5">
    <location>
        <begin position="145"/>
        <end position="174"/>
    </location>
</feature>
<evidence type="ECO:0000256" key="2">
    <source>
        <dbReference type="ARBA" id="ARBA00022692"/>
    </source>
</evidence>
<dbReference type="GO" id="GO:0009977">
    <property type="term" value="F:proton motive force dependent protein transmembrane transporter activity"/>
    <property type="evidence" value="ECO:0007669"/>
    <property type="project" value="TreeGrafter"/>
</dbReference>
<comment type="similarity">
    <text evidence="5">Belongs to the TatC family.</text>
</comment>